<protein>
    <submittedName>
        <fullName evidence="1">ADP-ribosylglycohydrolase family protein</fullName>
    </submittedName>
</protein>
<dbReference type="PANTHER" id="PTHR16222">
    <property type="entry name" value="ADP-RIBOSYLGLYCOHYDROLASE"/>
    <property type="match status" value="1"/>
</dbReference>
<accession>A0ABW3UUY9</accession>
<gene>
    <name evidence="1" type="ORF">ACFQ4B_31020</name>
</gene>
<dbReference type="RefSeq" id="WP_345590964.1">
    <property type="nucleotide sequence ID" value="NZ_BAABJG010000026.1"/>
</dbReference>
<dbReference type="Gene3D" id="1.10.4080.10">
    <property type="entry name" value="ADP-ribosylation/Crystallin J1"/>
    <property type="match status" value="1"/>
</dbReference>
<dbReference type="InterPro" id="IPR005502">
    <property type="entry name" value="Ribosyl_crysJ1"/>
</dbReference>
<reference evidence="2" key="1">
    <citation type="journal article" date="2019" name="Int. J. Syst. Evol. Microbiol.">
        <title>The Global Catalogue of Microorganisms (GCM) 10K type strain sequencing project: providing services to taxonomists for standard genome sequencing and annotation.</title>
        <authorList>
            <consortium name="The Broad Institute Genomics Platform"/>
            <consortium name="The Broad Institute Genome Sequencing Center for Infectious Disease"/>
            <person name="Wu L."/>
            <person name="Ma J."/>
        </authorList>
    </citation>
    <scope>NUCLEOTIDE SEQUENCE [LARGE SCALE GENOMIC DNA]</scope>
    <source>
        <strain evidence="2">CCUG 53270</strain>
    </source>
</reference>
<dbReference type="EMBL" id="JBHTLU010000046">
    <property type="protein sequence ID" value="MFD1224548.1"/>
    <property type="molecule type" value="Genomic_DNA"/>
</dbReference>
<evidence type="ECO:0000313" key="2">
    <source>
        <dbReference type="Proteomes" id="UP001597180"/>
    </source>
</evidence>
<dbReference type="Proteomes" id="UP001597180">
    <property type="component" value="Unassembled WGS sequence"/>
</dbReference>
<proteinExistence type="predicted"/>
<dbReference type="InterPro" id="IPR036705">
    <property type="entry name" value="Ribosyl_crysJ1_sf"/>
</dbReference>
<evidence type="ECO:0000313" key="1">
    <source>
        <dbReference type="EMBL" id="MFD1224548.1"/>
    </source>
</evidence>
<dbReference type="Pfam" id="PF03747">
    <property type="entry name" value="ADP_ribosyl_GH"/>
    <property type="match status" value="1"/>
</dbReference>
<dbReference type="SUPFAM" id="SSF101478">
    <property type="entry name" value="ADP-ribosylglycohydrolase"/>
    <property type="match status" value="1"/>
</dbReference>
<dbReference type="PANTHER" id="PTHR16222:SF12">
    <property type="entry name" value="ADP-RIBOSYLGLYCOHYDROLASE-RELATED"/>
    <property type="match status" value="1"/>
</dbReference>
<keyword evidence="2" id="KW-1185">Reference proteome</keyword>
<dbReference type="InterPro" id="IPR050792">
    <property type="entry name" value="ADP-ribosylglycohydrolase"/>
</dbReference>
<sequence>MTSFITKSERYQGCLLGLAAGDALGTTLEFRPPGSFEAITDMIGGGLFQLEAGQWTDDTSMALCLAESLLHCRMFHPADQMERYVRWYREGYLSSTGTCFDIGNTVRAALERYEETLEPFSGSIKRMAAGNGALMRLAPVPMFFASHPEEALIRSGDSSLTTHGTVLSVDACRYFGGLIVGALQGRNKEELLSAGFSPVEGYWEQRSLVPEVDQVANGSFKSKQPPEIKGTGYVIDSLEAALWAFYRSSSFEDGCLMAVNLGDDADTTGAIYGQLAGAYYGVRAIPPDWLNKLMMRSYLEETAVALMQASEDSARRERVL</sequence>
<comment type="caution">
    <text evidence="1">The sequence shown here is derived from an EMBL/GenBank/DDBJ whole genome shotgun (WGS) entry which is preliminary data.</text>
</comment>
<name>A0ABW3UUY9_9BACL</name>
<organism evidence="1 2">
    <name type="scientific">Paenibacillus vulneris</name>
    <dbReference type="NCBI Taxonomy" id="1133364"/>
    <lineage>
        <taxon>Bacteria</taxon>
        <taxon>Bacillati</taxon>
        <taxon>Bacillota</taxon>
        <taxon>Bacilli</taxon>
        <taxon>Bacillales</taxon>
        <taxon>Paenibacillaceae</taxon>
        <taxon>Paenibacillus</taxon>
    </lineage>
</organism>